<dbReference type="Proteomes" id="UP001060771">
    <property type="component" value="Chromosome"/>
</dbReference>
<protein>
    <submittedName>
        <fullName evidence="1">Uncharacterized protein</fullName>
    </submittedName>
</protein>
<evidence type="ECO:0000313" key="2">
    <source>
        <dbReference type="Proteomes" id="UP001060771"/>
    </source>
</evidence>
<sequence length="36" mass="4198">MLFTSQGRSMALSMKILLGFLNNNKVVMVKRIWLQE</sequence>
<dbReference type="EMBL" id="AP026830">
    <property type="protein sequence ID" value="BDR91724.1"/>
    <property type="molecule type" value="Genomic_DNA"/>
</dbReference>
<evidence type="ECO:0000313" key="1">
    <source>
        <dbReference type="EMBL" id="BDR91724.1"/>
    </source>
</evidence>
<keyword evidence="2" id="KW-1185">Reference proteome</keyword>
<reference evidence="2" key="1">
    <citation type="submission" date="2022-09" db="EMBL/GenBank/DDBJ databases">
        <title>Complete genome sequence of Vulcanisaeta souniana.</title>
        <authorList>
            <person name="Kato S."/>
            <person name="Itoh T."/>
            <person name="Ohkuma M."/>
        </authorList>
    </citation>
    <scope>NUCLEOTIDE SEQUENCE [LARGE SCALE GENOMIC DNA]</scope>
    <source>
        <strain evidence="2">JCM 11219</strain>
    </source>
</reference>
<accession>A0ABN6SQA5</accession>
<name>A0ABN6SQA5_9CREN</name>
<proteinExistence type="predicted"/>
<organism evidence="1 2">
    <name type="scientific">Vulcanisaeta souniana JCM 11219</name>
    <dbReference type="NCBI Taxonomy" id="1293586"/>
    <lineage>
        <taxon>Archaea</taxon>
        <taxon>Thermoproteota</taxon>
        <taxon>Thermoprotei</taxon>
        <taxon>Thermoproteales</taxon>
        <taxon>Thermoproteaceae</taxon>
        <taxon>Vulcanisaeta</taxon>
    </lineage>
</organism>
<gene>
    <name evidence="1" type="ORF">Vsou_08170</name>
</gene>